<feature type="transmembrane region" description="Helical" evidence="7">
    <location>
        <begin position="399"/>
        <end position="420"/>
    </location>
</feature>
<evidence type="ECO:0000256" key="5">
    <source>
        <dbReference type="ARBA" id="ARBA00022989"/>
    </source>
</evidence>
<reference evidence="13" key="1">
    <citation type="submission" date="2011-08" db="EMBL/GenBank/DDBJ databases">
        <authorList>
            <person name="Rombauts S."/>
        </authorList>
    </citation>
    <scope>NUCLEOTIDE SEQUENCE</scope>
    <source>
        <strain evidence="13">London</strain>
    </source>
</reference>
<dbReference type="InterPro" id="IPR002668">
    <property type="entry name" value="CNT_N_dom"/>
</dbReference>
<protein>
    <recommendedName>
        <fullName evidence="7">Sodium/nucleoside cotransporter</fullName>
    </recommendedName>
</protein>
<feature type="transmembrane region" description="Helical" evidence="7">
    <location>
        <begin position="283"/>
        <end position="304"/>
    </location>
</feature>
<dbReference type="HOGENOM" id="CLU_016813_3_1_1"/>
<evidence type="ECO:0000313" key="13">
    <source>
        <dbReference type="Proteomes" id="UP000015104"/>
    </source>
</evidence>
<evidence type="ECO:0000256" key="3">
    <source>
        <dbReference type="ARBA" id="ARBA00022475"/>
    </source>
</evidence>
<evidence type="ECO:0000256" key="1">
    <source>
        <dbReference type="ARBA" id="ARBA00004651"/>
    </source>
</evidence>
<dbReference type="KEGG" id="tut:107368842"/>
<evidence type="ECO:0000259" key="11">
    <source>
        <dbReference type="Pfam" id="PF07670"/>
    </source>
</evidence>
<feature type="compositionally biased region" description="Low complexity" evidence="8">
    <location>
        <begin position="1"/>
        <end position="18"/>
    </location>
</feature>
<keyword evidence="3" id="KW-1003">Cell membrane</keyword>
<comment type="similarity">
    <text evidence="2 7">Belongs to the concentrative nucleoside transporter (CNT) (TC 2.A.41) family.</text>
</comment>
<dbReference type="Pfam" id="PF07662">
    <property type="entry name" value="Nucleos_tra2_C"/>
    <property type="match status" value="1"/>
</dbReference>
<feature type="domain" description="Concentrative nucleoside transporter C-terminal" evidence="10">
    <location>
        <begin position="503"/>
        <end position="711"/>
    </location>
</feature>
<keyword evidence="6 7" id="KW-0472">Membrane</keyword>
<name>T1KZ47_TETUR</name>
<evidence type="ECO:0000256" key="8">
    <source>
        <dbReference type="SAM" id="MobiDB-lite"/>
    </source>
</evidence>
<feature type="domain" description="Concentrative nucleoside transporter N-terminal" evidence="9">
    <location>
        <begin position="315"/>
        <end position="388"/>
    </location>
</feature>
<feature type="transmembrane region" description="Helical" evidence="7">
    <location>
        <begin position="202"/>
        <end position="221"/>
    </location>
</feature>
<evidence type="ECO:0000256" key="6">
    <source>
        <dbReference type="ARBA" id="ARBA00023136"/>
    </source>
</evidence>
<organism evidence="12 13">
    <name type="scientific">Tetranychus urticae</name>
    <name type="common">Two-spotted spider mite</name>
    <dbReference type="NCBI Taxonomy" id="32264"/>
    <lineage>
        <taxon>Eukaryota</taxon>
        <taxon>Metazoa</taxon>
        <taxon>Ecdysozoa</taxon>
        <taxon>Arthropoda</taxon>
        <taxon>Chelicerata</taxon>
        <taxon>Arachnida</taxon>
        <taxon>Acari</taxon>
        <taxon>Acariformes</taxon>
        <taxon>Trombidiformes</taxon>
        <taxon>Prostigmata</taxon>
        <taxon>Eleutherengona</taxon>
        <taxon>Raphignathae</taxon>
        <taxon>Tetranychoidea</taxon>
        <taxon>Tetranychidae</taxon>
        <taxon>Tetranychus</taxon>
    </lineage>
</organism>
<dbReference type="Pfam" id="PF01773">
    <property type="entry name" value="Nucleos_tra2_N"/>
    <property type="match status" value="1"/>
</dbReference>
<dbReference type="STRING" id="32264.T1KZ47"/>
<feature type="domain" description="Nucleoside transporter/FeoB GTPase Gate" evidence="11">
    <location>
        <begin position="400"/>
        <end position="497"/>
    </location>
</feature>
<feature type="transmembrane region" description="Helical" evidence="7">
    <location>
        <begin position="655"/>
        <end position="681"/>
    </location>
</feature>
<dbReference type="InterPro" id="IPR011657">
    <property type="entry name" value="CNT_C_dom"/>
</dbReference>
<dbReference type="EMBL" id="CAEY01000736">
    <property type="status" value="NOT_ANNOTATED_CDS"/>
    <property type="molecule type" value="Genomic_DNA"/>
</dbReference>
<keyword evidence="7" id="KW-0813">Transport</keyword>
<dbReference type="Pfam" id="PF07670">
    <property type="entry name" value="Gate"/>
    <property type="match status" value="1"/>
</dbReference>
<feature type="transmembrane region" description="Helical" evidence="7">
    <location>
        <begin position="233"/>
        <end position="253"/>
    </location>
</feature>
<feature type="transmembrane region" description="Helical" evidence="7">
    <location>
        <begin position="432"/>
        <end position="454"/>
    </location>
</feature>
<keyword evidence="5 7" id="KW-1133">Transmembrane helix</keyword>
<sequence>MRSEELSSSLQESMENNSRPTDLNGNELYDVDYLHPQYHQYAPSRNIHGPSIFNGSSESNKFARSLSLSASGNRTRAGLDHRGSLPIASIPPSIVNEVPVAPNGTFSSPTDIDGQCKFNQSVSICDKHSNLAQEAHVNLAYELDKEKLDDLDPRAISLRPTYIHVQSKAKLPDKQAPDDDYPYDPVNLVASKIISLVKSNVASIKFILFLLYNLYLVIAIKKTWKKSPSCCEGVKFLVLITSIVYATAIYYLVLKKLIVKPIYKRFLRPITRSIKNQPILQGYIRIAAFITIMVLFVLYTIYLSRTDNKKIISACGIFIFIGISYLLSVNRPAIQWSQVIWGITLQFLMANLVLKTQLGKSIFQCIGDKIVAFLNFTDEGSKFVFGSLVNGISGTESIFAFKVLPIIIFFSFTVSVLYYYGIMQIMVIKLGWLLQITVGSTACESLAAAGNIFLGMTETPLMIKPYLSIMTQSELFAVMTEGFSTIAGSVLAAYINFGINASHLLSASVMAAPASLGIAKLIFPETSKSKTKSEDIEIEKSTDRNALEAGVNGAAQTIKLVANIAANLIALLAFIKCLNSIVSWFASLINLGHIDFTWLLSRLFIPLAWAMGVEWQDTEKVASLLGLKTFLNEFVAYTKLAEMKNANELSDRSQVIATFALCGFSNICAIGIQMGGIGSLIPHRKSELASMAVRAMIAGSIVTFISASMAGLLYTETITNVSDHFQL</sequence>
<feature type="transmembrane region" description="Helical" evidence="7">
    <location>
        <begin position="693"/>
        <end position="714"/>
    </location>
</feature>
<evidence type="ECO:0000256" key="2">
    <source>
        <dbReference type="ARBA" id="ARBA00009033"/>
    </source>
</evidence>
<dbReference type="EnsemblMetazoa" id="tetur28g00320.1">
    <property type="protein sequence ID" value="tetur28g00320.1"/>
    <property type="gene ID" value="tetur28g00320"/>
</dbReference>
<evidence type="ECO:0000256" key="4">
    <source>
        <dbReference type="ARBA" id="ARBA00022692"/>
    </source>
</evidence>
<dbReference type="GO" id="GO:0005415">
    <property type="term" value="F:nucleoside:sodium symporter activity"/>
    <property type="evidence" value="ECO:0007669"/>
    <property type="project" value="TreeGrafter"/>
</dbReference>
<evidence type="ECO:0000259" key="10">
    <source>
        <dbReference type="Pfam" id="PF07662"/>
    </source>
</evidence>
<feature type="transmembrane region" description="Helical" evidence="7">
    <location>
        <begin position="503"/>
        <end position="523"/>
    </location>
</feature>
<proteinExistence type="inferred from homology"/>
<reference evidence="12" key="2">
    <citation type="submission" date="2015-06" db="UniProtKB">
        <authorList>
            <consortium name="EnsemblMetazoa"/>
        </authorList>
    </citation>
    <scope>IDENTIFICATION</scope>
</reference>
<evidence type="ECO:0000256" key="7">
    <source>
        <dbReference type="RuleBase" id="RU362018"/>
    </source>
</evidence>
<dbReference type="OrthoDB" id="6512830at2759"/>
<dbReference type="Proteomes" id="UP000015104">
    <property type="component" value="Unassembled WGS sequence"/>
</dbReference>
<dbReference type="eggNOG" id="KOG3747">
    <property type="taxonomic scope" value="Eukaryota"/>
</dbReference>
<feature type="transmembrane region" description="Helical" evidence="7">
    <location>
        <begin position="333"/>
        <end position="354"/>
    </location>
</feature>
<keyword evidence="4 7" id="KW-0812">Transmembrane</keyword>
<feature type="transmembrane region" description="Helical" evidence="7">
    <location>
        <begin position="475"/>
        <end position="497"/>
    </location>
</feature>
<comment type="subcellular location">
    <subcellularLocation>
        <location evidence="1">Cell membrane</location>
        <topology evidence="1">Multi-pass membrane protein</topology>
    </subcellularLocation>
</comment>
<feature type="transmembrane region" description="Helical" evidence="7">
    <location>
        <begin position="568"/>
        <end position="589"/>
    </location>
</feature>
<dbReference type="PANTHER" id="PTHR10590">
    <property type="entry name" value="SODIUM/NUCLEOSIDE COTRANSPORTER"/>
    <property type="match status" value="1"/>
</dbReference>
<keyword evidence="13" id="KW-1185">Reference proteome</keyword>
<evidence type="ECO:0000313" key="12">
    <source>
        <dbReference type="EnsemblMetazoa" id="tetur28g00320.1"/>
    </source>
</evidence>
<feature type="region of interest" description="Disordered" evidence="8">
    <location>
        <begin position="1"/>
        <end position="27"/>
    </location>
</feature>
<dbReference type="AlphaFoldDB" id="T1KZ47"/>
<evidence type="ECO:0000259" key="9">
    <source>
        <dbReference type="Pfam" id="PF01773"/>
    </source>
</evidence>
<dbReference type="OMA" id="GFSNICA"/>
<dbReference type="InterPro" id="IPR011642">
    <property type="entry name" value="Gate_dom"/>
</dbReference>
<dbReference type="InterPro" id="IPR008276">
    <property type="entry name" value="C_nuclsd_transpt"/>
</dbReference>
<accession>T1KZ47</accession>
<dbReference type="NCBIfam" id="TIGR00804">
    <property type="entry name" value="nupC"/>
    <property type="match status" value="1"/>
</dbReference>
<dbReference type="InterPro" id="IPR018270">
    <property type="entry name" value="C_nuclsd_transpt_met_bac"/>
</dbReference>
<gene>
    <name evidence="12" type="primary">107368842</name>
</gene>
<dbReference type="GO" id="GO:0005886">
    <property type="term" value="C:plasma membrane"/>
    <property type="evidence" value="ECO:0007669"/>
    <property type="project" value="UniProtKB-SubCell"/>
</dbReference>
<feature type="transmembrane region" description="Helical" evidence="7">
    <location>
        <begin position="311"/>
        <end position="327"/>
    </location>
</feature>
<dbReference type="PANTHER" id="PTHR10590:SF4">
    <property type="entry name" value="SOLUTE CARRIER FAMILY 28 MEMBER 3"/>
    <property type="match status" value="1"/>
</dbReference>